<protein>
    <submittedName>
        <fullName evidence="5">Arylsulfatase</fullName>
        <ecNumber evidence="5">3.1.6.1</ecNumber>
    </submittedName>
</protein>
<dbReference type="Pfam" id="PF00884">
    <property type="entry name" value="Sulfatase"/>
    <property type="match status" value="2"/>
</dbReference>
<dbReference type="OrthoDB" id="9763613at2"/>
<dbReference type="GO" id="GO:0004065">
    <property type="term" value="F:arylsulfatase activity"/>
    <property type="evidence" value="ECO:0007669"/>
    <property type="project" value="UniProtKB-EC"/>
</dbReference>
<evidence type="ECO:0000256" key="2">
    <source>
        <dbReference type="ARBA" id="ARBA00022801"/>
    </source>
</evidence>
<evidence type="ECO:0000256" key="1">
    <source>
        <dbReference type="ARBA" id="ARBA00008779"/>
    </source>
</evidence>
<dbReference type="PANTHER" id="PTHR42693:SF53">
    <property type="entry name" value="ENDO-4-O-SULFATASE"/>
    <property type="match status" value="1"/>
</dbReference>
<keyword evidence="2 5" id="KW-0378">Hydrolase</keyword>
<dbReference type="EMBL" id="CP036526">
    <property type="protein sequence ID" value="QDT08217.1"/>
    <property type="molecule type" value="Genomic_DNA"/>
</dbReference>
<reference evidence="5 6" key="1">
    <citation type="submission" date="2019-02" db="EMBL/GenBank/DDBJ databases">
        <title>Deep-cultivation of Planctomycetes and their phenomic and genomic characterization uncovers novel biology.</title>
        <authorList>
            <person name="Wiegand S."/>
            <person name="Jogler M."/>
            <person name="Boedeker C."/>
            <person name="Pinto D."/>
            <person name="Vollmers J."/>
            <person name="Rivas-Marin E."/>
            <person name="Kohn T."/>
            <person name="Peeters S.H."/>
            <person name="Heuer A."/>
            <person name="Rast P."/>
            <person name="Oberbeckmann S."/>
            <person name="Bunk B."/>
            <person name="Jeske O."/>
            <person name="Meyerdierks A."/>
            <person name="Storesund J.E."/>
            <person name="Kallscheuer N."/>
            <person name="Luecker S."/>
            <person name="Lage O.M."/>
            <person name="Pohl T."/>
            <person name="Merkel B.J."/>
            <person name="Hornburger P."/>
            <person name="Mueller R.-W."/>
            <person name="Bruemmer F."/>
            <person name="Labrenz M."/>
            <person name="Spormann A.M."/>
            <person name="Op den Camp H."/>
            <person name="Overmann J."/>
            <person name="Amann R."/>
            <person name="Jetten M.S.M."/>
            <person name="Mascher T."/>
            <person name="Medema M.H."/>
            <person name="Devos D.P."/>
            <person name="Kaster A.-K."/>
            <person name="Ovreas L."/>
            <person name="Rohde M."/>
            <person name="Galperin M.Y."/>
            <person name="Jogler C."/>
        </authorList>
    </citation>
    <scope>NUCLEOTIDE SEQUENCE [LARGE SCALE GENOMIC DNA]</scope>
    <source>
        <strain evidence="5 6">K23_9</strain>
    </source>
</reference>
<comment type="similarity">
    <text evidence="1">Belongs to the sulfatase family.</text>
</comment>
<keyword evidence="6" id="KW-1185">Reference proteome</keyword>
<dbReference type="InterPro" id="IPR050738">
    <property type="entry name" value="Sulfatase"/>
</dbReference>
<feature type="domain" description="Sulfatase N-terminal" evidence="4">
    <location>
        <begin position="23"/>
        <end position="120"/>
    </location>
</feature>
<feature type="chain" id="PRO_5021714947" evidence="3">
    <location>
        <begin position="20"/>
        <end position="508"/>
    </location>
</feature>
<dbReference type="AlphaFoldDB" id="A0A517NM53"/>
<evidence type="ECO:0000313" key="6">
    <source>
        <dbReference type="Proteomes" id="UP000319817"/>
    </source>
</evidence>
<dbReference type="Gene3D" id="3.40.720.10">
    <property type="entry name" value="Alkaline Phosphatase, subunit A"/>
    <property type="match status" value="1"/>
</dbReference>
<keyword evidence="3" id="KW-0732">Signal</keyword>
<sequence precursor="true">MKSIAAVFLALALTGPLSAAERPNILWITIEDWSPDLSCYGTKGIQTPHVDRLAAEGIRYERAFTTSPVCSTSRSAMMTGFHQNYIRAHQHRTENKKPLPYGIRPIPHLFADAGYYTCLMSWKTDCNFLPDKKDELFMGVDWKDREPDQPFFARITFGGTHRFWNRDPQRPIDIADVELPPYYPDTAFIRRDWANGLEQMQLVDREVGAILKRLDDEGLSDNTLVFFIGDHGRCHIRGKQFLYDEGTQIPMIMRWPGKVEPKQVNDDLVMSIDICATILEAADIKPPVALHGKSLFGDDVNERKYTFAARDKMDTTHDSMRSIRSRDHKLILNLMPERAYCQFSFYKEGAYPPLAEMNVLNLQGKLTPEQAAFMATSKPEIELFDLRSDPHEIHNLANDPKYADVKKEMLAELNKWRTDVIEDQGVSDDFRCLGFYPQSNPSETVGQWVQENDGKYDFQKHGNPAWYPTRSLQDWQKVRALWEPWVFRAPEDKMKRPVIPFTKKPKKK</sequence>
<dbReference type="CDD" id="cd16027">
    <property type="entry name" value="SGSH"/>
    <property type="match status" value="1"/>
</dbReference>
<evidence type="ECO:0000256" key="3">
    <source>
        <dbReference type="SAM" id="SignalP"/>
    </source>
</evidence>
<dbReference type="RefSeq" id="WP_145415797.1">
    <property type="nucleotide sequence ID" value="NZ_CP036526.1"/>
</dbReference>
<dbReference type="InterPro" id="IPR017850">
    <property type="entry name" value="Alkaline_phosphatase_core_sf"/>
</dbReference>
<dbReference type="InterPro" id="IPR000917">
    <property type="entry name" value="Sulfatase_N"/>
</dbReference>
<name>A0A517NM53_9BACT</name>
<dbReference type="PANTHER" id="PTHR42693">
    <property type="entry name" value="ARYLSULFATASE FAMILY MEMBER"/>
    <property type="match status" value="1"/>
</dbReference>
<gene>
    <name evidence="5" type="ORF">K239x_01500</name>
</gene>
<proteinExistence type="inferred from homology"/>
<dbReference type="EC" id="3.1.6.1" evidence="5"/>
<dbReference type="Proteomes" id="UP000319817">
    <property type="component" value="Chromosome"/>
</dbReference>
<accession>A0A517NM53</accession>
<dbReference type="SUPFAM" id="SSF53649">
    <property type="entry name" value="Alkaline phosphatase-like"/>
    <property type="match status" value="1"/>
</dbReference>
<evidence type="ECO:0000313" key="5">
    <source>
        <dbReference type="EMBL" id="QDT08217.1"/>
    </source>
</evidence>
<feature type="signal peptide" evidence="3">
    <location>
        <begin position="1"/>
        <end position="19"/>
    </location>
</feature>
<feature type="domain" description="Sulfatase N-terminal" evidence="4">
    <location>
        <begin position="140"/>
        <end position="284"/>
    </location>
</feature>
<evidence type="ECO:0000259" key="4">
    <source>
        <dbReference type="Pfam" id="PF00884"/>
    </source>
</evidence>
<organism evidence="5 6">
    <name type="scientific">Stieleria marina</name>
    <dbReference type="NCBI Taxonomy" id="1930275"/>
    <lineage>
        <taxon>Bacteria</taxon>
        <taxon>Pseudomonadati</taxon>
        <taxon>Planctomycetota</taxon>
        <taxon>Planctomycetia</taxon>
        <taxon>Pirellulales</taxon>
        <taxon>Pirellulaceae</taxon>
        <taxon>Stieleria</taxon>
    </lineage>
</organism>